<feature type="compositionally biased region" description="Pro residues" evidence="1">
    <location>
        <begin position="19"/>
        <end position="28"/>
    </location>
</feature>
<dbReference type="WBParaSite" id="TTAC_0001154201-mRNA-1">
    <property type="protein sequence ID" value="TTAC_0001154201-mRNA-1"/>
    <property type="gene ID" value="TTAC_0001154201"/>
</dbReference>
<sequence length="110" mass="12495">MDPTVSHNPLLRFCDFSQPRPPPPPPGDPARRAPPSRLPTGQGCVCKFAPIYANPTHYHMIVLVKGIVAFTTTVLLVDPVVYASIHTSPRWMPQHDRWCICWPKKYCTRF</sequence>
<accession>A0A0R3XDB5</accession>
<gene>
    <name evidence="2" type="ORF">TTAC_LOCUS11525</name>
</gene>
<evidence type="ECO:0000256" key="1">
    <source>
        <dbReference type="SAM" id="MobiDB-lite"/>
    </source>
</evidence>
<dbReference type="Proteomes" id="UP000274429">
    <property type="component" value="Unassembled WGS sequence"/>
</dbReference>
<evidence type="ECO:0000313" key="3">
    <source>
        <dbReference type="Proteomes" id="UP000274429"/>
    </source>
</evidence>
<dbReference type="EMBL" id="UYWX01024662">
    <property type="protein sequence ID" value="VDM36837.1"/>
    <property type="molecule type" value="Genomic_DNA"/>
</dbReference>
<evidence type="ECO:0000313" key="2">
    <source>
        <dbReference type="EMBL" id="VDM36837.1"/>
    </source>
</evidence>
<organism evidence="4">
    <name type="scientific">Hydatigena taeniaeformis</name>
    <name type="common">Feline tapeworm</name>
    <name type="synonym">Taenia taeniaeformis</name>
    <dbReference type="NCBI Taxonomy" id="6205"/>
    <lineage>
        <taxon>Eukaryota</taxon>
        <taxon>Metazoa</taxon>
        <taxon>Spiralia</taxon>
        <taxon>Lophotrochozoa</taxon>
        <taxon>Platyhelminthes</taxon>
        <taxon>Cestoda</taxon>
        <taxon>Eucestoda</taxon>
        <taxon>Cyclophyllidea</taxon>
        <taxon>Taeniidae</taxon>
        <taxon>Hydatigera</taxon>
    </lineage>
</organism>
<protein>
    <submittedName>
        <fullName evidence="2 4">Uncharacterized protein</fullName>
    </submittedName>
</protein>
<dbReference type="AlphaFoldDB" id="A0A0R3XDB5"/>
<reference evidence="2 3" key="2">
    <citation type="submission" date="2018-11" db="EMBL/GenBank/DDBJ databases">
        <authorList>
            <consortium name="Pathogen Informatics"/>
        </authorList>
    </citation>
    <scope>NUCLEOTIDE SEQUENCE [LARGE SCALE GENOMIC DNA]</scope>
</reference>
<proteinExistence type="predicted"/>
<keyword evidence="3" id="KW-1185">Reference proteome</keyword>
<reference evidence="4" key="1">
    <citation type="submission" date="2017-02" db="UniProtKB">
        <authorList>
            <consortium name="WormBaseParasite"/>
        </authorList>
    </citation>
    <scope>IDENTIFICATION</scope>
</reference>
<feature type="region of interest" description="Disordered" evidence="1">
    <location>
        <begin position="1"/>
        <end position="38"/>
    </location>
</feature>
<evidence type="ECO:0000313" key="4">
    <source>
        <dbReference type="WBParaSite" id="TTAC_0001154201-mRNA-1"/>
    </source>
</evidence>
<name>A0A0R3XDB5_HYDTA</name>